<dbReference type="FunFam" id="1.25.40.10:FF:000344">
    <property type="entry name" value="Pentatricopeptide repeat-containing protein"/>
    <property type="match status" value="1"/>
</dbReference>
<accession>A0A5J5BDQ1</accession>
<protein>
    <recommendedName>
        <fullName evidence="5">Pentacotripeptide-repeat region of PRORP domain-containing protein</fullName>
    </recommendedName>
</protein>
<dbReference type="GO" id="GO:0003723">
    <property type="term" value="F:RNA binding"/>
    <property type="evidence" value="ECO:0007669"/>
    <property type="project" value="InterPro"/>
</dbReference>
<dbReference type="Proteomes" id="UP000325577">
    <property type="component" value="Linkage Group LG14"/>
</dbReference>
<dbReference type="PANTHER" id="PTHR47926:SF522">
    <property type="entry name" value="TETRATRICOPEPTIDE REPEAT-LIKE SUPERFAMILY PROTEIN"/>
    <property type="match status" value="1"/>
</dbReference>
<dbReference type="FunFam" id="1.25.40.10:FF:000090">
    <property type="entry name" value="Pentatricopeptide repeat-containing protein, chloroplastic"/>
    <property type="match status" value="1"/>
</dbReference>
<evidence type="ECO:0000256" key="1">
    <source>
        <dbReference type="ARBA" id="ARBA00022737"/>
    </source>
</evidence>
<dbReference type="InterPro" id="IPR046960">
    <property type="entry name" value="PPR_At4g14850-like_plant"/>
</dbReference>
<evidence type="ECO:0000313" key="4">
    <source>
        <dbReference type="Proteomes" id="UP000325577"/>
    </source>
</evidence>
<feature type="repeat" description="PPR" evidence="2">
    <location>
        <begin position="142"/>
        <end position="176"/>
    </location>
</feature>
<dbReference type="NCBIfam" id="TIGR00756">
    <property type="entry name" value="PPR"/>
    <property type="match status" value="3"/>
</dbReference>
<feature type="repeat" description="PPR" evidence="2">
    <location>
        <begin position="522"/>
        <end position="556"/>
    </location>
</feature>
<dbReference type="PROSITE" id="PS51375">
    <property type="entry name" value="PPR"/>
    <property type="match status" value="7"/>
</dbReference>
<evidence type="ECO:0000256" key="2">
    <source>
        <dbReference type="PROSITE-ProRule" id="PRU00708"/>
    </source>
</evidence>
<dbReference type="EMBL" id="CM018037">
    <property type="protein sequence ID" value="KAA8540022.1"/>
    <property type="molecule type" value="Genomic_DNA"/>
</dbReference>
<dbReference type="FunFam" id="1.25.40.10:FF:000309">
    <property type="entry name" value="Pentatricopeptide repeat-containing protein, chloroplastic"/>
    <property type="match status" value="1"/>
</dbReference>
<feature type="repeat" description="PPR" evidence="2">
    <location>
        <begin position="557"/>
        <end position="592"/>
    </location>
</feature>
<dbReference type="InterPro" id="IPR002885">
    <property type="entry name" value="PPR_rpt"/>
</dbReference>
<dbReference type="FunFam" id="1.25.40.10:FF:000285">
    <property type="entry name" value="Pentatricopeptide repeat-containing protein, chloroplastic"/>
    <property type="match status" value="1"/>
</dbReference>
<feature type="repeat" description="PPR" evidence="2">
    <location>
        <begin position="245"/>
        <end position="279"/>
    </location>
</feature>
<dbReference type="Pfam" id="PF13041">
    <property type="entry name" value="PPR_2"/>
    <property type="match status" value="4"/>
</dbReference>
<gene>
    <name evidence="3" type="ORF">F0562_026714</name>
</gene>
<dbReference type="GO" id="GO:0009451">
    <property type="term" value="P:RNA modification"/>
    <property type="evidence" value="ECO:0007669"/>
    <property type="project" value="InterPro"/>
</dbReference>
<evidence type="ECO:0000313" key="3">
    <source>
        <dbReference type="EMBL" id="KAA8540022.1"/>
    </source>
</evidence>
<feature type="repeat" description="PPR" evidence="2">
    <location>
        <begin position="75"/>
        <end position="109"/>
    </location>
</feature>
<dbReference type="Pfam" id="PF01535">
    <property type="entry name" value="PPR"/>
    <property type="match status" value="4"/>
</dbReference>
<feature type="repeat" description="PPR" evidence="2">
    <location>
        <begin position="349"/>
        <end position="384"/>
    </location>
</feature>
<dbReference type="Pfam" id="PF13812">
    <property type="entry name" value="PPR_3"/>
    <property type="match status" value="1"/>
</dbReference>
<keyword evidence="1" id="KW-0677">Repeat</keyword>
<evidence type="ECO:0008006" key="5">
    <source>
        <dbReference type="Google" id="ProtNLM"/>
    </source>
</evidence>
<organism evidence="3 4">
    <name type="scientific">Nyssa sinensis</name>
    <dbReference type="NCBI Taxonomy" id="561372"/>
    <lineage>
        <taxon>Eukaryota</taxon>
        <taxon>Viridiplantae</taxon>
        <taxon>Streptophyta</taxon>
        <taxon>Embryophyta</taxon>
        <taxon>Tracheophyta</taxon>
        <taxon>Spermatophyta</taxon>
        <taxon>Magnoliopsida</taxon>
        <taxon>eudicotyledons</taxon>
        <taxon>Gunneridae</taxon>
        <taxon>Pentapetalae</taxon>
        <taxon>asterids</taxon>
        <taxon>Cornales</taxon>
        <taxon>Nyssaceae</taxon>
        <taxon>Nyssa</taxon>
    </lineage>
</organism>
<proteinExistence type="predicted"/>
<dbReference type="PANTHER" id="PTHR47926">
    <property type="entry name" value="PENTATRICOPEPTIDE REPEAT-CONTAINING PROTEIN"/>
    <property type="match status" value="1"/>
</dbReference>
<dbReference type="Gene3D" id="1.25.40.10">
    <property type="entry name" value="Tetratricopeptide repeat domain"/>
    <property type="match status" value="4"/>
</dbReference>
<feature type="repeat" description="PPR" evidence="2">
    <location>
        <begin position="110"/>
        <end position="140"/>
    </location>
</feature>
<dbReference type="AlphaFoldDB" id="A0A5J5BDQ1"/>
<reference evidence="3 4" key="1">
    <citation type="submission" date="2019-09" db="EMBL/GenBank/DDBJ databases">
        <title>A chromosome-level genome assembly of the Chinese tupelo Nyssa sinensis.</title>
        <authorList>
            <person name="Yang X."/>
            <person name="Kang M."/>
            <person name="Yang Y."/>
            <person name="Xiong H."/>
            <person name="Wang M."/>
            <person name="Zhang Z."/>
            <person name="Wang Z."/>
            <person name="Wu H."/>
            <person name="Ma T."/>
            <person name="Liu J."/>
            <person name="Xi Z."/>
        </authorList>
    </citation>
    <scope>NUCLEOTIDE SEQUENCE [LARGE SCALE GENOMIC DNA]</scope>
    <source>
        <strain evidence="3">J267</strain>
        <tissue evidence="3">Leaf</tissue>
    </source>
</reference>
<dbReference type="OrthoDB" id="733157at2759"/>
<sequence>MESMIGLSLPSPAKLVIPPLKPLNPSRQQFSSSQSLKNPNFEPLKNRLIRLANVGHFHQAISTLELMTQSGLTPDLVTYSVLLKSCIRSRRFDIGKLIHGKLRESGLQLDSIVLNSLISLYSKCGDWVTANSIFDTMGESRDLVSWSSMISCFAHNGMESQAISTFFKMLEFGEYPNQFCFAAVIQACSNADNAWIGELIFGFVIKTGYFESDVCVGCALIDMFAKGSCNLDSAKKVFAKMPEKNAVVWTLMITRYTQLGHPKYAIDLFWEMVLSGFIPDQFTFSNVISACAELESLSLGQQLHSQVVKTGLALDVCVGCSLVDMYAKCAVDGSVDNSRKIFDRMPDHNLMSWTAIITGYVQSGGRDKEAIELYRKMIQGQVSPNHFTFSSLLKACGNLSDSDMGEQVYSQAIKLGFASVNCVGNSLISMYARSGRMEDARKAFDILFEKNLVTYNTIFYAYAKNLNSYEAFKLLHQIDDATIGIDAFTFTSLLSGAASIGAVGVGNIEAAFQVFNEMEDRNVISWTSMITGFAKHGFARRALEIFHQMLEVGMKPNEITYVAVLSACSHAGMINEGWKHFNSMYKEHGINPRMEHYACMVDLLGRSGFLEKAIHFINSMPFKPDPLVWRTLLGACQVHGNLELGKHAAKMILEQDPNDPASYILLSNL</sequence>
<keyword evidence="4" id="KW-1185">Reference proteome</keyword>
<dbReference type="InterPro" id="IPR011990">
    <property type="entry name" value="TPR-like_helical_dom_sf"/>
</dbReference>
<name>A0A5J5BDQ1_9ASTE</name>